<dbReference type="EMBL" id="SHKY01000001">
    <property type="protein sequence ID" value="RZU53183.1"/>
    <property type="molecule type" value="Genomic_DNA"/>
</dbReference>
<organism evidence="1 2">
    <name type="scientific">Krasilnikovia cinnamomea</name>
    <dbReference type="NCBI Taxonomy" id="349313"/>
    <lineage>
        <taxon>Bacteria</taxon>
        <taxon>Bacillati</taxon>
        <taxon>Actinomycetota</taxon>
        <taxon>Actinomycetes</taxon>
        <taxon>Micromonosporales</taxon>
        <taxon>Micromonosporaceae</taxon>
        <taxon>Krasilnikovia</taxon>
    </lineage>
</organism>
<dbReference type="Proteomes" id="UP000292564">
    <property type="component" value="Unassembled WGS sequence"/>
</dbReference>
<gene>
    <name evidence="1" type="ORF">EV385_5072</name>
</gene>
<name>A0A4Q7ZRH3_9ACTN</name>
<dbReference type="AlphaFoldDB" id="A0A4Q7ZRH3"/>
<sequence length="52" mass="5790">MLMAVQLMAGCDGSVRARRGKGQAVSTLQYTRTTSATKASWQRRTRMRVPDC</sequence>
<proteinExistence type="predicted"/>
<comment type="caution">
    <text evidence="1">The sequence shown here is derived from an EMBL/GenBank/DDBJ whole genome shotgun (WGS) entry which is preliminary data.</text>
</comment>
<reference evidence="1 2" key="1">
    <citation type="submission" date="2019-02" db="EMBL/GenBank/DDBJ databases">
        <title>Sequencing the genomes of 1000 actinobacteria strains.</title>
        <authorList>
            <person name="Klenk H.-P."/>
        </authorList>
    </citation>
    <scope>NUCLEOTIDE SEQUENCE [LARGE SCALE GENOMIC DNA]</scope>
    <source>
        <strain evidence="1 2">DSM 45162</strain>
    </source>
</reference>
<keyword evidence="2" id="KW-1185">Reference proteome</keyword>
<protein>
    <submittedName>
        <fullName evidence="1">Uncharacterized protein</fullName>
    </submittedName>
</protein>
<accession>A0A4Q7ZRH3</accession>
<evidence type="ECO:0000313" key="2">
    <source>
        <dbReference type="Proteomes" id="UP000292564"/>
    </source>
</evidence>
<evidence type="ECO:0000313" key="1">
    <source>
        <dbReference type="EMBL" id="RZU53183.1"/>
    </source>
</evidence>